<organism evidence="5 6">
    <name type="scientific">Tanacetum coccineum</name>
    <dbReference type="NCBI Taxonomy" id="301880"/>
    <lineage>
        <taxon>Eukaryota</taxon>
        <taxon>Viridiplantae</taxon>
        <taxon>Streptophyta</taxon>
        <taxon>Embryophyta</taxon>
        <taxon>Tracheophyta</taxon>
        <taxon>Spermatophyta</taxon>
        <taxon>Magnoliopsida</taxon>
        <taxon>eudicotyledons</taxon>
        <taxon>Gunneridae</taxon>
        <taxon>Pentapetalae</taxon>
        <taxon>asterids</taxon>
        <taxon>campanulids</taxon>
        <taxon>Asterales</taxon>
        <taxon>Asteraceae</taxon>
        <taxon>Asteroideae</taxon>
        <taxon>Anthemideae</taxon>
        <taxon>Anthemidinae</taxon>
        <taxon>Tanacetum</taxon>
    </lineage>
</organism>
<reference evidence="5" key="2">
    <citation type="submission" date="2022-01" db="EMBL/GenBank/DDBJ databases">
        <authorList>
            <person name="Yamashiro T."/>
            <person name="Shiraishi A."/>
            <person name="Satake H."/>
            <person name="Nakayama K."/>
        </authorList>
    </citation>
    <scope>NUCLEOTIDE SEQUENCE</scope>
</reference>
<evidence type="ECO:0000256" key="3">
    <source>
        <dbReference type="SAM" id="MobiDB-lite"/>
    </source>
</evidence>
<feature type="domain" description="Reverse transcriptase Ty1/copia-type" evidence="4">
    <location>
        <begin position="157"/>
        <end position="254"/>
    </location>
</feature>
<dbReference type="SUPFAM" id="SSF53098">
    <property type="entry name" value="Ribonuclease H-like"/>
    <property type="match status" value="1"/>
</dbReference>
<feature type="region of interest" description="Disordered" evidence="3">
    <location>
        <begin position="105"/>
        <end position="142"/>
    </location>
</feature>
<evidence type="ECO:0000313" key="6">
    <source>
        <dbReference type="Proteomes" id="UP001151760"/>
    </source>
</evidence>
<proteinExistence type="predicted"/>
<evidence type="ECO:0000313" key="5">
    <source>
        <dbReference type="EMBL" id="GJS76442.1"/>
    </source>
</evidence>
<reference evidence="5" key="1">
    <citation type="journal article" date="2022" name="Int. J. Mol. Sci.">
        <title>Draft Genome of Tanacetum Coccineum: Genomic Comparison of Closely Related Tanacetum-Family Plants.</title>
        <authorList>
            <person name="Yamashiro T."/>
            <person name="Shiraishi A."/>
            <person name="Nakayama K."/>
            <person name="Satake H."/>
        </authorList>
    </citation>
    <scope>NUCLEOTIDE SEQUENCE</scope>
</reference>
<accession>A0ABQ4YG53</accession>
<comment type="caution">
    <text evidence="5">The sequence shown here is derived from an EMBL/GenBank/DDBJ whole genome shotgun (WGS) entry which is preliminary data.</text>
</comment>
<dbReference type="InterPro" id="IPR012337">
    <property type="entry name" value="RNaseH-like_sf"/>
</dbReference>
<dbReference type="Gene3D" id="3.30.420.10">
    <property type="entry name" value="Ribonuclease H-like superfamily/Ribonuclease H"/>
    <property type="match status" value="1"/>
</dbReference>
<name>A0ABQ4YG53_9ASTR</name>
<gene>
    <name evidence="5" type="ORF">Tco_0726323</name>
</gene>
<dbReference type="Proteomes" id="UP001151760">
    <property type="component" value="Unassembled WGS sequence"/>
</dbReference>
<dbReference type="EMBL" id="BQNB010010376">
    <property type="protein sequence ID" value="GJS76442.1"/>
    <property type="molecule type" value="Genomic_DNA"/>
</dbReference>
<dbReference type="InterPro" id="IPR013103">
    <property type="entry name" value="RVT_2"/>
</dbReference>
<dbReference type="Pfam" id="PF07727">
    <property type="entry name" value="RVT_2"/>
    <property type="match status" value="1"/>
</dbReference>
<dbReference type="PANTHER" id="PTHR42648">
    <property type="entry name" value="TRANSPOSASE, PUTATIVE-RELATED"/>
    <property type="match status" value="1"/>
</dbReference>
<keyword evidence="2" id="KW-0378">Hydrolase</keyword>
<protein>
    <submittedName>
        <fullName evidence="5">Retrotransposon protein, putative, ty1-copia subclass</fullName>
    </submittedName>
</protein>
<evidence type="ECO:0000256" key="1">
    <source>
        <dbReference type="ARBA" id="ARBA00022723"/>
    </source>
</evidence>
<evidence type="ECO:0000256" key="2">
    <source>
        <dbReference type="ARBA" id="ARBA00022801"/>
    </source>
</evidence>
<feature type="compositionally biased region" description="Basic and acidic residues" evidence="3">
    <location>
        <begin position="105"/>
        <end position="126"/>
    </location>
</feature>
<evidence type="ECO:0000259" key="4">
    <source>
        <dbReference type="Pfam" id="PF07727"/>
    </source>
</evidence>
<dbReference type="InterPro" id="IPR036397">
    <property type="entry name" value="RNaseH_sf"/>
</dbReference>
<dbReference type="PANTHER" id="PTHR42648:SF20">
    <property type="entry name" value="RNA-DIRECTED DNA POLYMERASE"/>
    <property type="match status" value="1"/>
</dbReference>
<keyword evidence="1" id="KW-0479">Metal-binding</keyword>
<dbReference type="InterPro" id="IPR039537">
    <property type="entry name" value="Retrotran_Ty1/copia-like"/>
</dbReference>
<sequence length="312" mass="35970">MFFYLTTLGLARFLKETVPQVEPPAEGQSSNAQVVQAQNGIAERKNRTLKEMVTAMLISSGMSQDIWGEAILTATYLLNKIPRKEKEEGTPFEYMETRSLSRLDDKVVQDKRQRDDNDLQDERQDQTEEEEVEPRRSKRARNEKSFGPDFVSFMVENKPTSYREAKKMKANGTVDKYKARLVIQGFRQREGLDYFDTYLPVTRITLIRTIIAIVALRNLEIHQMDVKTTFLNRDLEEEIYMNQPEGFIAPGQTRARHIRRLHNSIRQQLSTGVISIDYVASKDNITDPFKKGLSRELVSKSSKGMGLKPLKE</sequence>
<keyword evidence="6" id="KW-1185">Reference proteome</keyword>